<proteinExistence type="inferred from homology"/>
<dbReference type="RefSeq" id="WP_064231524.1">
    <property type="nucleotide sequence ID" value="NZ_LVZK01000001.1"/>
</dbReference>
<dbReference type="PANTHER" id="PTHR11138:SF5">
    <property type="entry name" value="METHIONYL-TRNA FORMYLTRANSFERASE, MITOCHONDRIAL"/>
    <property type="match status" value="1"/>
</dbReference>
<dbReference type="InterPro" id="IPR041711">
    <property type="entry name" value="Met-tRNA-FMT_N"/>
</dbReference>
<keyword evidence="3 5" id="KW-0808">Transferase</keyword>
<feature type="domain" description="Formyl transferase C-terminal" evidence="7">
    <location>
        <begin position="203"/>
        <end position="297"/>
    </location>
</feature>
<dbReference type="InterPro" id="IPR036477">
    <property type="entry name" value="Formyl_transf_N_sf"/>
</dbReference>
<dbReference type="SUPFAM" id="SSF53328">
    <property type="entry name" value="Formyltransferase"/>
    <property type="match status" value="1"/>
</dbReference>
<dbReference type="InterPro" id="IPR005793">
    <property type="entry name" value="Formyl_trans_C"/>
</dbReference>
<reference evidence="8 9" key="1">
    <citation type="submission" date="2016-04" db="EMBL/GenBank/DDBJ databases">
        <title>Peptidophaga gingivicola gen. nov., sp. nov., isolated from human subgingival plaque.</title>
        <authorList>
            <person name="Beall C.J."/>
            <person name="Mokrzan E.M."/>
            <person name="Griffen A.L."/>
            <person name="Leys E.J."/>
        </authorList>
    </citation>
    <scope>NUCLEOTIDE SEQUENCE [LARGE SCALE GENOMIC DNA]</scope>
    <source>
        <strain evidence="8 9">BA112</strain>
    </source>
</reference>
<dbReference type="CDD" id="cd08704">
    <property type="entry name" value="Met_tRNA_FMT_C"/>
    <property type="match status" value="1"/>
</dbReference>
<dbReference type="NCBIfam" id="TIGR00460">
    <property type="entry name" value="fmt"/>
    <property type="match status" value="1"/>
</dbReference>
<gene>
    <name evidence="5" type="primary">fmt</name>
    <name evidence="8" type="ORF">A4H34_07195</name>
</gene>
<dbReference type="Pfam" id="PF02911">
    <property type="entry name" value="Formyl_trans_C"/>
    <property type="match status" value="1"/>
</dbReference>
<evidence type="ECO:0000256" key="5">
    <source>
        <dbReference type="HAMAP-Rule" id="MF_00182"/>
    </source>
</evidence>
<dbReference type="STRING" id="1823756.A4H34_07195"/>
<dbReference type="Proteomes" id="UP000078368">
    <property type="component" value="Unassembled WGS sequence"/>
</dbReference>
<accession>A0A179B5C3</accession>
<evidence type="ECO:0000256" key="3">
    <source>
        <dbReference type="ARBA" id="ARBA00022679"/>
    </source>
</evidence>
<dbReference type="InterPro" id="IPR002376">
    <property type="entry name" value="Formyl_transf_N"/>
</dbReference>
<dbReference type="EC" id="2.1.2.9" evidence="2 5"/>
<comment type="catalytic activity">
    <reaction evidence="5">
        <text>L-methionyl-tRNA(fMet) + (6R)-10-formyltetrahydrofolate = N-formyl-L-methionyl-tRNA(fMet) + (6S)-5,6,7,8-tetrahydrofolate + H(+)</text>
        <dbReference type="Rhea" id="RHEA:24380"/>
        <dbReference type="Rhea" id="RHEA-COMP:9952"/>
        <dbReference type="Rhea" id="RHEA-COMP:9953"/>
        <dbReference type="ChEBI" id="CHEBI:15378"/>
        <dbReference type="ChEBI" id="CHEBI:57453"/>
        <dbReference type="ChEBI" id="CHEBI:78530"/>
        <dbReference type="ChEBI" id="CHEBI:78844"/>
        <dbReference type="ChEBI" id="CHEBI:195366"/>
        <dbReference type="EC" id="2.1.2.9"/>
    </reaction>
</comment>
<comment type="similarity">
    <text evidence="1 5">Belongs to the Fmt family.</text>
</comment>
<name>A0A179B5C3_9ACTO</name>
<keyword evidence="9" id="KW-1185">Reference proteome</keyword>
<dbReference type="EMBL" id="LVZK01000001">
    <property type="protein sequence ID" value="OAP86888.1"/>
    <property type="molecule type" value="Genomic_DNA"/>
</dbReference>
<feature type="domain" description="Formyl transferase N-terminal" evidence="6">
    <location>
        <begin position="1"/>
        <end position="179"/>
    </location>
</feature>
<evidence type="ECO:0000259" key="6">
    <source>
        <dbReference type="Pfam" id="PF00551"/>
    </source>
</evidence>
<dbReference type="Pfam" id="PF00551">
    <property type="entry name" value="Formyl_trans_N"/>
    <property type="match status" value="1"/>
</dbReference>
<dbReference type="SUPFAM" id="SSF50486">
    <property type="entry name" value="FMT C-terminal domain-like"/>
    <property type="match status" value="1"/>
</dbReference>
<dbReference type="OrthoDB" id="9802815at2"/>
<evidence type="ECO:0000313" key="9">
    <source>
        <dbReference type="Proteomes" id="UP000078368"/>
    </source>
</evidence>
<dbReference type="AlphaFoldDB" id="A0A179B5C3"/>
<evidence type="ECO:0000256" key="1">
    <source>
        <dbReference type="ARBA" id="ARBA00010699"/>
    </source>
</evidence>
<dbReference type="Gene3D" id="3.40.50.12230">
    <property type="match status" value="1"/>
</dbReference>
<keyword evidence="4 5" id="KW-0648">Protein biosynthesis</keyword>
<organism evidence="8 9">
    <name type="scientific">Peptidiphaga gingivicola</name>
    <dbReference type="NCBI Taxonomy" id="2741497"/>
    <lineage>
        <taxon>Bacteria</taxon>
        <taxon>Bacillati</taxon>
        <taxon>Actinomycetota</taxon>
        <taxon>Actinomycetes</taxon>
        <taxon>Actinomycetales</taxon>
        <taxon>Actinomycetaceae</taxon>
        <taxon>Peptidiphaga</taxon>
    </lineage>
</organism>
<evidence type="ECO:0000313" key="8">
    <source>
        <dbReference type="EMBL" id="OAP86888.1"/>
    </source>
</evidence>
<sequence length="310" mass="33014">MRILFAGTPRASVPSLQRLLDAGHDVLAVLTRAPAPAGRRHKLARSAVHEEADDRGIPVYTPTSLKKDEDVRRAIEELAPEAVAVVAYGLLIPPSLLEIPRFGWINLHFSLLPQWRGAAPVQYAIAAGQETTGASTFKLEAGLDTGPIFGSVVEKVGERETAGELLERLSHSGAGLLVETFERLGRGAEPVPQSGEPSYAPSISTADARVDWNLDALTIDRRSRAHTPAPGPWTTLEGTRIKLGPLAARPDVVDLQPGQIRSGKPPLVGTGAGAVELRAVAPAGKKPMDASAWLRGARLAPETRFDAESE</sequence>
<protein>
    <recommendedName>
        <fullName evidence="2 5">Methionyl-tRNA formyltransferase</fullName>
        <ecNumber evidence="2 5">2.1.2.9</ecNumber>
    </recommendedName>
</protein>
<dbReference type="GO" id="GO:0004479">
    <property type="term" value="F:methionyl-tRNA formyltransferase activity"/>
    <property type="evidence" value="ECO:0007669"/>
    <property type="project" value="UniProtKB-UniRule"/>
</dbReference>
<dbReference type="GO" id="GO:0005829">
    <property type="term" value="C:cytosol"/>
    <property type="evidence" value="ECO:0007669"/>
    <property type="project" value="TreeGrafter"/>
</dbReference>
<comment type="function">
    <text evidence="5">Attaches a formyl group to the free amino group of methionyl-tRNA(fMet). The formyl group appears to play a dual role in the initiator identity of N-formylmethionyl-tRNA by promoting its recognition by IF2 and preventing the misappropriation of this tRNA by the elongation apparatus.</text>
</comment>
<dbReference type="InterPro" id="IPR044135">
    <property type="entry name" value="Met-tRNA-FMT_C"/>
</dbReference>
<feature type="binding site" evidence="5">
    <location>
        <begin position="110"/>
        <end position="113"/>
    </location>
    <ligand>
        <name>(6S)-5,6,7,8-tetrahydrofolate</name>
        <dbReference type="ChEBI" id="CHEBI:57453"/>
    </ligand>
</feature>
<evidence type="ECO:0000256" key="2">
    <source>
        <dbReference type="ARBA" id="ARBA00012261"/>
    </source>
</evidence>
<dbReference type="InterPro" id="IPR011034">
    <property type="entry name" value="Formyl_transferase-like_C_sf"/>
</dbReference>
<dbReference type="HAMAP" id="MF_00182">
    <property type="entry name" value="Formyl_trans"/>
    <property type="match status" value="1"/>
</dbReference>
<dbReference type="PANTHER" id="PTHR11138">
    <property type="entry name" value="METHIONYL-TRNA FORMYLTRANSFERASE"/>
    <property type="match status" value="1"/>
</dbReference>
<dbReference type="InterPro" id="IPR005794">
    <property type="entry name" value="Fmt"/>
</dbReference>
<evidence type="ECO:0000256" key="4">
    <source>
        <dbReference type="ARBA" id="ARBA00022917"/>
    </source>
</evidence>
<comment type="caution">
    <text evidence="8">The sequence shown here is derived from an EMBL/GenBank/DDBJ whole genome shotgun (WGS) entry which is preliminary data.</text>
</comment>
<dbReference type="CDD" id="cd08646">
    <property type="entry name" value="FMT_core_Met-tRNA-FMT_N"/>
    <property type="match status" value="1"/>
</dbReference>
<evidence type="ECO:0000259" key="7">
    <source>
        <dbReference type="Pfam" id="PF02911"/>
    </source>
</evidence>